<accession>A0A420IR59</accession>
<feature type="chain" id="PRO_5019586277" description="Secreted effector protein" evidence="1">
    <location>
        <begin position="19"/>
        <end position="265"/>
    </location>
</feature>
<evidence type="ECO:0000256" key="1">
    <source>
        <dbReference type="SAM" id="SignalP"/>
    </source>
</evidence>
<proteinExistence type="predicted"/>
<dbReference type="Proteomes" id="UP000283383">
    <property type="component" value="Unassembled WGS sequence"/>
</dbReference>
<comment type="caution">
    <text evidence="2">The sequence shown here is derived from an EMBL/GenBank/DDBJ whole genome shotgun (WGS) entry which is preliminary data.</text>
</comment>
<protein>
    <recommendedName>
        <fullName evidence="4">Secreted effector protein</fullName>
    </recommendedName>
</protein>
<keyword evidence="3" id="KW-1185">Reference proteome</keyword>
<name>A0A420IR59_9PEZI</name>
<organism evidence="2 3">
    <name type="scientific">Golovinomyces cichoracearum</name>
    <dbReference type="NCBI Taxonomy" id="62708"/>
    <lineage>
        <taxon>Eukaryota</taxon>
        <taxon>Fungi</taxon>
        <taxon>Dikarya</taxon>
        <taxon>Ascomycota</taxon>
        <taxon>Pezizomycotina</taxon>
        <taxon>Leotiomycetes</taxon>
        <taxon>Erysiphales</taxon>
        <taxon>Erysiphaceae</taxon>
        <taxon>Golovinomyces</taxon>
    </lineage>
</organism>
<reference evidence="2 3" key="1">
    <citation type="journal article" date="2018" name="BMC Genomics">
        <title>Comparative genome analyses reveal sequence features reflecting distinct modes of host-adaptation between dicot and monocot powdery mildew.</title>
        <authorList>
            <person name="Wu Y."/>
            <person name="Ma X."/>
            <person name="Pan Z."/>
            <person name="Kale S.D."/>
            <person name="Song Y."/>
            <person name="King H."/>
            <person name="Zhang Q."/>
            <person name="Presley C."/>
            <person name="Deng X."/>
            <person name="Wei C.I."/>
            <person name="Xiao S."/>
        </authorList>
    </citation>
    <scope>NUCLEOTIDE SEQUENCE [LARGE SCALE GENOMIC DNA]</scope>
    <source>
        <strain evidence="2">UMSG3</strain>
    </source>
</reference>
<sequence>MLCFLVLIFAVAPQPSPRIRLGFISENSEIGNTYQSPILTKTLLDNRIKEAEKNHPITVRKNKRDEIVAFCTSGRNIGSFMNALQKSNLMKKHSEGNFKILRNNQEECSKFIQENNHEKEIKLSDLTKRKTPCTFQRVERMLAARQLNAVGKYRCMWKNNQNNKVNINHDVPLPLFNNIELSVIPIKLKHGDVTRVVTIKLGYIVSYKEGEERGIYVPTGFSMSAKSEYRTGVDKETKEAIEHGEKRDLDETIYIGGLHSKMSLD</sequence>
<keyword evidence="1" id="KW-0732">Signal</keyword>
<evidence type="ECO:0000313" key="2">
    <source>
        <dbReference type="EMBL" id="RKF77040.1"/>
    </source>
</evidence>
<evidence type="ECO:0008006" key="4">
    <source>
        <dbReference type="Google" id="ProtNLM"/>
    </source>
</evidence>
<gene>
    <name evidence="2" type="ORF">GcM3_074020</name>
</gene>
<feature type="signal peptide" evidence="1">
    <location>
        <begin position="1"/>
        <end position="18"/>
    </location>
</feature>
<dbReference type="AlphaFoldDB" id="A0A420IR59"/>
<dbReference type="EMBL" id="MCBQ01007497">
    <property type="protein sequence ID" value="RKF77040.1"/>
    <property type="molecule type" value="Genomic_DNA"/>
</dbReference>
<evidence type="ECO:0000313" key="3">
    <source>
        <dbReference type="Proteomes" id="UP000283383"/>
    </source>
</evidence>